<accession>A0A8P4K0T0</accession>
<keyword evidence="3 7" id="KW-0378">Hydrolase</keyword>
<feature type="binding site" evidence="7">
    <location>
        <begin position="133"/>
        <end position="135"/>
    </location>
    <ligand>
        <name>substrate</name>
        <note>ligand shared between homodimeric partners</note>
    </ligand>
</feature>
<dbReference type="Pfam" id="PF05014">
    <property type="entry name" value="Nuc_deoxyrib_tr"/>
    <property type="match status" value="1"/>
</dbReference>
<dbReference type="GO" id="GO:0009159">
    <property type="term" value="P:deoxyribonucleoside monophosphate catabolic process"/>
    <property type="evidence" value="ECO:0007669"/>
    <property type="project" value="InterPro"/>
</dbReference>
<evidence type="ECO:0000313" key="9">
    <source>
        <dbReference type="Proteomes" id="UP000694389"/>
    </source>
</evidence>
<dbReference type="GO" id="GO:0070694">
    <property type="term" value="F:5-hydroxymethyl-dUMP N-hydrolase activity"/>
    <property type="evidence" value="ECO:0007669"/>
    <property type="project" value="InterPro"/>
</dbReference>
<dbReference type="PANTHER" id="PTHR15364:SF0">
    <property type="entry name" value="2'-DEOXYNUCLEOSIDE 5'-PHOSPHATE N-HYDROLASE 1"/>
    <property type="match status" value="1"/>
</dbReference>
<dbReference type="AlphaFoldDB" id="A0A8P4K0T0"/>
<dbReference type="GO" id="GO:0005737">
    <property type="term" value="C:cytoplasm"/>
    <property type="evidence" value="ECO:0007669"/>
    <property type="project" value="UniProtKB-SubCell"/>
</dbReference>
<dbReference type="GO" id="GO:0009116">
    <property type="term" value="P:nucleoside metabolic process"/>
    <property type="evidence" value="ECO:0007669"/>
    <property type="project" value="UniProtKB-UniRule"/>
</dbReference>
<evidence type="ECO:0000256" key="3">
    <source>
        <dbReference type="ARBA" id="ARBA00022801"/>
    </source>
</evidence>
<comment type="subunit">
    <text evidence="1 7">Monomer and homodimer.</text>
</comment>
<dbReference type="Ensembl" id="ENSDLAT00005082437.1">
    <property type="protein sequence ID" value="ENSDLAP00005071099.1"/>
    <property type="gene ID" value="ENSDLAG00005029291.1"/>
</dbReference>
<dbReference type="SUPFAM" id="SSF52309">
    <property type="entry name" value="N-(deoxy)ribosyltransferase-like"/>
    <property type="match status" value="1"/>
</dbReference>
<keyword evidence="2" id="KW-0597">Phosphoprotein</keyword>
<evidence type="ECO:0000256" key="5">
    <source>
        <dbReference type="ARBA" id="ARBA00023295"/>
    </source>
</evidence>
<dbReference type="Proteomes" id="UP000694389">
    <property type="component" value="Unassembled WGS sequence"/>
</dbReference>
<reference evidence="8" key="2">
    <citation type="submission" date="2025-09" db="UniProtKB">
        <authorList>
            <consortium name="Ensembl"/>
        </authorList>
    </citation>
    <scope>IDENTIFICATION</scope>
</reference>
<comment type="catalytic activity">
    <reaction evidence="6">
        <text>5-hydroxymethyl-dUMP + H2O = 5-hydroxymethyluracil + 2-deoxy-D-ribose 5-phosphate</text>
        <dbReference type="Rhea" id="RHEA:77099"/>
        <dbReference type="ChEBI" id="CHEBI:15377"/>
        <dbReference type="ChEBI" id="CHEBI:16964"/>
        <dbReference type="ChEBI" id="CHEBI:62877"/>
        <dbReference type="ChEBI" id="CHEBI:90409"/>
    </reaction>
    <physiologicalReaction direction="left-to-right" evidence="6">
        <dbReference type="Rhea" id="RHEA:77100"/>
    </physiologicalReaction>
</comment>
<dbReference type="PANTHER" id="PTHR15364">
    <property type="entry name" value="2'-DEOXYNUCLEOSIDE 5'-PHOSPHATE N-HYDROLASE 1"/>
    <property type="match status" value="1"/>
</dbReference>
<evidence type="ECO:0000313" key="8">
    <source>
        <dbReference type="Ensembl" id="ENSDLAP00005071099.1"/>
    </source>
</evidence>
<feature type="binding site" description="in other chain" evidence="7">
    <location>
        <begin position="28"/>
        <end position="34"/>
    </location>
    <ligand>
        <name>substrate</name>
        <note>ligand shared between homodimeric partners</note>
    </ligand>
</feature>
<evidence type="ECO:0000256" key="1">
    <source>
        <dbReference type="ARBA" id="ARBA00011407"/>
    </source>
</evidence>
<feature type="binding site" description="in other chain" evidence="7">
    <location>
        <position position="43"/>
    </location>
    <ligand>
        <name>substrate</name>
        <note>ligand shared between homodimeric partners</note>
    </ligand>
</feature>
<dbReference type="GeneTree" id="ENSGT00390000001216"/>
<sequence length="173" mass="19244">DDSANQSGGRKSVNSGEPPRLRSGMKVYFCGSIRGGRDDVALYRRIVQKLQSYGTVLTEHVGSNELTDRGEDAAAAEDRAIHDRDVAWLRQSDVIVAEVTQPSLGVGYELGRAVDMKKKVFCLFRPSSGRRLSAMVRGADDGELFVVRDYSEDELENVLDEFFKNLKINTQID</sequence>
<dbReference type="InterPro" id="IPR051239">
    <property type="entry name" value="2'-dNMP_N-hydrolase"/>
</dbReference>
<comment type="catalytic activity">
    <reaction evidence="7">
        <text>a pyrimidine 2'-deoxyribonucleoside 5'-phosphate + H2O = a pyrimidine nucleobase + 2-deoxy-D-ribose 5-phosphate</text>
        <dbReference type="Rhea" id="RHEA:57852"/>
        <dbReference type="ChEBI" id="CHEBI:15377"/>
        <dbReference type="ChEBI" id="CHEBI:26432"/>
        <dbReference type="ChEBI" id="CHEBI:62877"/>
        <dbReference type="ChEBI" id="CHEBI:142209"/>
    </reaction>
</comment>
<proteinExistence type="inferred from homology"/>
<dbReference type="GO" id="GO:0042802">
    <property type="term" value="F:identical protein binding"/>
    <property type="evidence" value="ECO:0007669"/>
    <property type="project" value="UniProtKB-ARBA"/>
</dbReference>
<evidence type="ECO:0000256" key="6">
    <source>
        <dbReference type="ARBA" id="ARBA00047460"/>
    </source>
</evidence>
<dbReference type="GO" id="GO:0005634">
    <property type="term" value="C:nucleus"/>
    <property type="evidence" value="ECO:0007669"/>
    <property type="project" value="UniProtKB-SubCell"/>
</dbReference>
<evidence type="ECO:0000256" key="4">
    <source>
        <dbReference type="ARBA" id="ARBA00023080"/>
    </source>
</evidence>
<dbReference type="InterPro" id="IPR007710">
    <property type="entry name" value="Nucleoside_deoxyribTrfase"/>
</dbReference>
<evidence type="ECO:0000256" key="2">
    <source>
        <dbReference type="ARBA" id="ARBA00022553"/>
    </source>
</evidence>
<dbReference type="GO" id="GO:0006195">
    <property type="term" value="P:purine nucleotide catabolic process"/>
    <property type="evidence" value="ECO:0007669"/>
    <property type="project" value="UniProtKB-ARBA"/>
</dbReference>
<keyword evidence="5 7" id="KW-0326">Glycosidase</keyword>
<comment type="similarity">
    <text evidence="7">Belongs to the 2'-deoxynucleoside 5'-phosphate N-hydrolase 1 family.</text>
</comment>
<keyword evidence="7" id="KW-0963">Cytoplasm</keyword>
<keyword evidence="9" id="KW-1185">Reference proteome</keyword>
<name>A0A8P4K0T0_DICLA</name>
<comment type="subcellular location">
    <subcellularLocation>
        <location evidence="7">Cytoplasm</location>
    </subcellularLocation>
    <subcellularLocation>
        <location evidence="7">Nucleus</location>
    </subcellularLocation>
</comment>
<comment type="function">
    <text evidence="7">Catalyzes the cleavage of the N-glycosidic bond of deoxyribonucleoside 5'-monophosphates to yield deoxyribose 5-phosphate and a purine or pyrimidine base. Deoxyribonucleoside 5'-monophosphates containing purine bases are preferred to those containing pyrimidine bases.</text>
</comment>
<keyword evidence="4 7" id="KW-0546">Nucleotide metabolism</keyword>
<dbReference type="FunFam" id="3.40.50.450:FF:000019">
    <property type="entry name" value="2'-deoxynucleoside 5'-phosphate N-hydrolase 1"/>
    <property type="match status" value="1"/>
</dbReference>
<reference evidence="8" key="1">
    <citation type="submission" date="2025-08" db="UniProtKB">
        <authorList>
            <consortium name="Ensembl"/>
        </authorList>
    </citation>
    <scope>IDENTIFICATION</scope>
</reference>
<gene>
    <name evidence="7" type="primary">DNPH1</name>
</gene>
<protein>
    <recommendedName>
        <fullName evidence="7">2'-deoxynucleoside 5'-phosphate N-hydrolase 1</fullName>
        <ecNumber evidence="7">3.2.2.-</ecNumber>
    </recommendedName>
</protein>
<evidence type="ECO:0000256" key="7">
    <source>
        <dbReference type="HAMAP-Rule" id="MF_03036"/>
    </source>
</evidence>
<dbReference type="Gene3D" id="3.40.50.450">
    <property type="match status" value="1"/>
</dbReference>
<feature type="binding site" description="in other chain" evidence="7">
    <location>
        <position position="109"/>
    </location>
    <ligand>
        <name>substrate</name>
        <note>ligand shared between homodimeric partners</note>
    </ligand>
</feature>
<comment type="catalytic activity">
    <reaction evidence="7">
        <text>a purine 2'-deoxyribonucleoside 5'-phosphate + H2O = a purine nucleobase + 2-deoxy-D-ribose 5-phosphate</text>
        <dbReference type="Rhea" id="RHEA:51132"/>
        <dbReference type="ChEBI" id="CHEBI:15377"/>
        <dbReference type="ChEBI" id="CHEBI:26386"/>
        <dbReference type="ChEBI" id="CHEBI:62877"/>
        <dbReference type="ChEBI" id="CHEBI:142198"/>
    </reaction>
</comment>
<dbReference type="EC" id="3.2.2.-" evidence="7"/>
<dbReference type="InterPro" id="IPR028607">
    <property type="entry name" value="DNPH1"/>
</dbReference>
<dbReference type="HAMAP" id="MF_03036">
    <property type="entry name" value="Nuc_phosphate_hydrolase"/>
    <property type="match status" value="1"/>
</dbReference>
<organism evidence="8 9">
    <name type="scientific">Dicentrarchus labrax</name>
    <name type="common">European seabass</name>
    <name type="synonym">Morone labrax</name>
    <dbReference type="NCBI Taxonomy" id="13489"/>
    <lineage>
        <taxon>Eukaryota</taxon>
        <taxon>Metazoa</taxon>
        <taxon>Chordata</taxon>
        <taxon>Craniata</taxon>
        <taxon>Vertebrata</taxon>
        <taxon>Euteleostomi</taxon>
        <taxon>Actinopterygii</taxon>
        <taxon>Neopterygii</taxon>
        <taxon>Teleostei</taxon>
        <taxon>Neoteleostei</taxon>
        <taxon>Acanthomorphata</taxon>
        <taxon>Eupercaria</taxon>
        <taxon>Moronidae</taxon>
        <taxon>Dicentrarchus</taxon>
    </lineage>
</organism>
<keyword evidence="7" id="KW-0539">Nucleus</keyword>